<protein>
    <recommendedName>
        <fullName evidence="4">PEFG-CTERM sorting domain-containing protein</fullName>
    </recommendedName>
</protein>
<evidence type="ECO:0008006" key="4">
    <source>
        <dbReference type="Google" id="ProtNLM"/>
    </source>
</evidence>
<proteinExistence type="predicted"/>
<organism evidence="2 3">
    <name type="scientific">Candidatus Nitrosotenuis cloacae</name>
    <dbReference type="NCBI Taxonomy" id="1603555"/>
    <lineage>
        <taxon>Archaea</taxon>
        <taxon>Nitrososphaerota</taxon>
        <taxon>Candidatus Nitrosotenuis</taxon>
    </lineage>
</organism>
<dbReference type="EMBL" id="CP011097">
    <property type="protein sequence ID" value="AJZ76634.1"/>
    <property type="molecule type" value="Genomic_DNA"/>
</dbReference>
<dbReference type="InterPro" id="IPR027560">
    <property type="entry name" value="PEFG-CTERM"/>
</dbReference>
<gene>
    <name evidence="2" type="ORF">SU86_004240</name>
</gene>
<dbReference type="AlphaFoldDB" id="A0A3G1B3D6"/>
<keyword evidence="1" id="KW-0812">Transmembrane</keyword>
<evidence type="ECO:0000313" key="2">
    <source>
        <dbReference type="EMBL" id="AJZ76634.1"/>
    </source>
</evidence>
<dbReference type="Proteomes" id="UP000266745">
    <property type="component" value="Chromosome"/>
</dbReference>
<keyword evidence="3" id="KW-1185">Reference proteome</keyword>
<accession>A0A3G1B3D6</accession>
<keyword evidence="1" id="KW-0472">Membrane</keyword>
<keyword evidence="1" id="KW-1133">Transmembrane helix</keyword>
<feature type="transmembrane region" description="Helical" evidence="1">
    <location>
        <begin position="230"/>
        <end position="248"/>
    </location>
</feature>
<evidence type="ECO:0000256" key="1">
    <source>
        <dbReference type="SAM" id="Phobius"/>
    </source>
</evidence>
<name>A0A3G1B3D6_9ARCH</name>
<dbReference type="KEGG" id="tah:SU86_004240"/>
<sequence>MWYGFASAEECKNVCVAKPFYKEGEAVVISGKVEAFLPNTPLLLQVFREANRVHIAQVEVAQDGTFTYSLIADGPYFQKDGKYIVQASYGVTGNVFETNFDFQTTISGTNPTQIFEVKAGDAGTFDVPYTINGGTIKNIIVDPAILGLIVTIQADSDGSLTLDLGREWIDAKKGPDGKSGDDDTYIIYIDGLEVPYQESSLKPESRLITIHFQEGDSDIEIIGTYVVPEFGPIAIAILIISITSVMILSKKQTILRI</sequence>
<dbReference type="NCBIfam" id="TIGR04296">
    <property type="entry name" value="PEFG-CTERM"/>
    <property type="match status" value="1"/>
</dbReference>
<reference evidence="2 3" key="1">
    <citation type="journal article" date="2016" name="Sci. Rep.">
        <title>A novel ammonia-oxidizing archaeon from wastewater treatment plant: Its enrichment, physiological and genomic characteristics.</title>
        <authorList>
            <person name="Li Y."/>
            <person name="Ding K."/>
            <person name="Wen X."/>
            <person name="Zhang B."/>
            <person name="Shen B."/>
            <person name="Yang Y."/>
        </authorList>
    </citation>
    <scope>NUCLEOTIDE SEQUENCE [LARGE SCALE GENOMIC DNA]</scope>
    <source>
        <strain evidence="2 3">SAT1</strain>
    </source>
</reference>
<evidence type="ECO:0000313" key="3">
    <source>
        <dbReference type="Proteomes" id="UP000266745"/>
    </source>
</evidence>